<protein>
    <recommendedName>
        <fullName evidence="4">GYF domain-containing protein</fullName>
    </recommendedName>
</protein>
<comment type="caution">
    <text evidence="2">The sequence shown here is derived from an EMBL/GenBank/DDBJ whole genome shotgun (WGS) entry which is preliminary data.</text>
</comment>
<reference evidence="2 3" key="1">
    <citation type="submission" date="2024-10" db="EMBL/GenBank/DDBJ databases">
        <title>Updated reference genomes for cyclostephanoid diatoms.</title>
        <authorList>
            <person name="Roberts W.R."/>
            <person name="Alverson A.J."/>
        </authorList>
    </citation>
    <scope>NUCLEOTIDE SEQUENCE [LARGE SCALE GENOMIC DNA]</scope>
    <source>
        <strain evidence="2 3">AJA276-08</strain>
    </source>
</reference>
<feature type="region of interest" description="Disordered" evidence="1">
    <location>
        <begin position="156"/>
        <end position="202"/>
    </location>
</feature>
<feature type="compositionally biased region" description="Basic and acidic residues" evidence="1">
    <location>
        <begin position="670"/>
        <end position="680"/>
    </location>
</feature>
<gene>
    <name evidence="2" type="ORF">ACHAW5_000463</name>
</gene>
<feature type="region of interest" description="Disordered" evidence="1">
    <location>
        <begin position="1"/>
        <end position="33"/>
    </location>
</feature>
<feature type="compositionally biased region" description="Basic and acidic residues" evidence="1">
    <location>
        <begin position="183"/>
        <end position="193"/>
    </location>
</feature>
<feature type="region of interest" description="Disordered" evidence="1">
    <location>
        <begin position="352"/>
        <end position="390"/>
    </location>
</feature>
<evidence type="ECO:0000313" key="2">
    <source>
        <dbReference type="EMBL" id="KAL3778675.1"/>
    </source>
</evidence>
<accession>A0ABD3NRA4</accession>
<keyword evidence="3" id="KW-1185">Reference proteome</keyword>
<evidence type="ECO:0008006" key="4">
    <source>
        <dbReference type="Google" id="ProtNLM"/>
    </source>
</evidence>
<feature type="compositionally biased region" description="Basic and acidic residues" evidence="1">
    <location>
        <begin position="162"/>
        <end position="171"/>
    </location>
</feature>
<dbReference type="AlphaFoldDB" id="A0ABD3NRA4"/>
<name>A0ABD3NRA4_9STRA</name>
<proteinExistence type="predicted"/>
<feature type="region of interest" description="Disordered" evidence="1">
    <location>
        <begin position="661"/>
        <end position="680"/>
    </location>
</feature>
<dbReference type="Proteomes" id="UP001530315">
    <property type="component" value="Unassembled WGS sequence"/>
</dbReference>
<feature type="compositionally biased region" description="Acidic residues" evidence="1">
    <location>
        <begin position="355"/>
        <end position="389"/>
    </location>
</feature>
<sequence>MAWRGSSSPTSVGVSKLKKEQRRRRLMGGDVDGDRYIRELPSMDSLVKSYLRRHEERMKSGISPSQSRREEEYYNNLLLGRHANAKDGVGGGVKSASSLSPSSLHTAMGRKSALVENAYAFALRQQQIMTRDDAVMTEKESIEMVEDLLREEARANRQRGRKTAEDVEGWSKAEAVGRGGVRGGKEEKSKGEAGGDDDAATLPSILHDRPRAIRALNIWSARLSSIPYARWTIGASTALDHWIAREVLQMSEQAWQQVLEGGGTDAYHVANGKGGDSDMLPGGESRRGLLDRMRDIVVVRGALFPETLVAPGGSVGSDAGGGDAFRGDLDDNLALSRKASATEKSIDELLASLGMDDDDDGTSWKFDDDEDDKNKEDAEDGEDSGDIDDEKMASIMDELQVWRGRNSSSPYEAWDVDRKDEFDQWVESYISTLYPEADVSTVDKEATRMSLLSERPIDSIKTKEFWSKIGSQTGAELFLKDYRADAEKKLNSLWAISTPTEEDKKLQTELEAILSVPFNVQLDKLTNMGTLRPILDDYAPGKERRAFLEKYAQVFLEGMEMEHLVPDPDGPIGLDDLGPDLREELSSEWKPSSGLTAGSEDGGQRPRFAIRMVAYGTDEYGTARAERARELYRLWNEHKANRARFEEALFKRGHLRLEEDGVRIQRKSKKKDEKDKKRGG</sequence>
<feature type="compositionally biased region" description="Polar residues" evidence="1">
    <location>
        <begin position="1"/>
        <end position="13"/>
    </location>
</feature>
<evidence type="ECO:0000256" key="1">
    <source>
        <dbReference type="SAM" id="MobiDB-lite"/>
    </source>
</evidence>
<dbReference type="EMBL" id="JALLAZ020001205">
    <property type="protein sequence ID" value="KAL3778675.1"/>
    <property type="molecule type" value="Genomic_DNA"/>
</dbReference>
<organism evidence="2 3">
    <name type="scientific">Stephanodiscus triporus</name>
    <dbReference type="NCBI Taxonomy" id="2934178"/>
    <lineage>
        <taxon>Eukaryota</taxon>
        <taxon>Sar</taxon>
        <taxon>Stramenopiles</taxon>
        <taxon>Ochrophyta</taxon>
        <taxon>Bacillariophyta</taxon>
        <taxon>Coscinodiscophyceae</taxon>
        <taxon>Thalassiosirophycidae</taxon>
        <taxon>Stephanodiscales</taxon>
        <taxon>Stephanodiscaceae</taxon>
        <taxon>Stephanodiscus</taxon>
    </lineage>
</organism>
<evidence type="ECO:0000313" key="3">
    <source>
        <dbReference type="Proteomes" id="UP001530315"/>
    </source>
</evidence>